<dbReference type="Proteomes" id="UP000319103">
    <property type="component" value="Unassembled WGS sequence"/>
</dbReference>
<dbReference type="InterPro" id="IPR023214">
    <property type="entry name" value="HAD_sf"/>
</dbReference>
<gene>
    <name evidence="1" type="ORF">E6W39_18160</name>
</gene>
<evidence type="ECO:0000313" key="1">
    <source>
        <dbReference type="EMBL" id="TQF03798.1"/>
    </source>
</evidence>
<dbReference type="AlphaFoldDB" id="A0A540W437"/>
<dbReference type="EMBL" id="VIGB01000003">
    <property type="protein sequence ID" value="TQF03798.1"/>
    <property type="molecule type" value="Genomic_DNA"/>
</dbReference>
<keyword evidence="2" id="KW-1185">Reference proteome</keyword>
<dbReference type="OrthoDB" id="3436208at2"/>
<reference evidence="1 2" key="1">
    <citation type="submission" date="2019-06" db="EMBL/GenBank/DDBJ databases">
        <title>Description of Kitasatospora acidophila sp. nov. isolated from pine grove soil, and reclassification of Streptomyces novaecaesareae to Kitasatospora novaeceasareae comb. nov.</title>
        <authorList>
            <person name="Kim M.J."/>
        </authorList>
    </citation>
    <scope>NUCLEOTIDE SEQUENCE [LARGE SCALE GENOMIC DNA]</scope>
    <source>
        <strain evidence="1 2">MMS16-CNU292</strain>
    </source>
</reference>
<comment type="caution">
    <text evidence="1">The sequence shown here is derived from an EMBL/GenBank/DDBJ whole genome shotgun (WGS) entry which is preliminary data.</text>
</comment>
<organism evidence="1 2">
    <name type="scientific">Kitasatospora acidiphila</name>
    <dbReference type="NCBI Taxonomy" id="2567942"/>
    <lineage>
        <taxon>Bacteria</taxon>
        <taxon>Bacillati</taxon>
        <taxon>Actinomycetota</taxon>
        <taxon>Actinomycetes</taxon>
        <taxon>Kitasatosporales</taxon>
        <taxon>Streptomycetaceae</taxon>
        <taxon>Kitasatospora</taxon>
    </lineage>
</organism>
<accession>A0A540W437</accession>
<evidence type="ECO:0000313" key="2">
    <source>
        <dbReference type="Proteomes" id="UP000319103"/>
    </source>
</evidence>
<dbReference type="SUPFAM" id="SSF56784">
    <property type="entry name" value="HAD-like"/>
    <property type="match status" value="1"/>
</dbReference>
<dbReference type="RefSeq" id="WP_141634405.1">
    <property type="nucleotide sequence ID" value="NZ_VIGB01000003.1"/>
</dbReference>
<name>A0A540W437_9ACTN</name>
<dbReference type="Gene3D" id="3.40.50.1000">
    <property type="entry name" value="HAD superfamily/HAD-like"/>
    <property type="match status" value="1"/>
</dbReference>
<dbReference type="InterPro" id="IPR036412">
    <property type="entry name" value="HAD-like_sf"/>
</dbReference>
<protein>
    <submittedName>
        <fullName evidence="1">Uncharacterized protein</fullName>
    </submittedName>
</protein>
<proteinExistence type="predicted"/>
<sequence length="148" mass="16082">MTVVPLDPASPASHAVGLDFDQTLVAHDDGWQDGRIYGDPIPGAIEALHTLAAVRSVFVVTARHPRFHPAVAAWLTRHSGLDAIVDDSPDRAYWLERDRLLVTNKKLGAACYVDDRAIRFMGDWTATLAQAKHAIGLGEGTAPFTRVC</sequence>